<dbReference type="GO" id="GO:0046872">
    <property type="term" value="F:metal ion binding"/>
    <property type="evidence" value="ECO:0007669"/>
    <property type="project" value="UniProtKB-KW"/>
</dbReference>
<keyword evidence="6" id="KW-0378">Hydrolase</keyword>
<dbReference type="RefSeq" id="XP_007311040.1">
    <property type="nucleotide sequence ID" value="XM_007310978.1"/>
</dbReference>
<dbReference type="OrthoDB" id="2982712at2759"/>
<dbReference type="GO" id="GO:0004519">
    <property type="term" value="F:endonuclease activity"/>
    <property type="evidence" value="ECO:0007669"/>
    <property type="project" value="UniProtKB-KW"/>
</dbReference>
<dbReference type="OMA" id="HNGCIER"/>
<dbReference type="GO" id="GO:0003964">
    <property type="term" value="F:RNA-directed DNA polymerase activity"/>
    <property type="evidence" value="ECO:0007669"/>
    <property type="project" value="UniProtKB-KW"/>
</dbReference>
<comment type="catalytic activity">
    <reaction evidence="14">
        <text>DNA(n) + a 2'-deoxyribonucleoside 5'-triphosphate = DNA(n+1) + diphosphate</text>
        <dbReference type="Rhea" id="RHEA:22508"/>
        <dbReference type="Rhea" id="RHEA-COMP:17339"/>
        <dbReference type="Rhea" id="RHEA-COMP:17340"/>
        <dbReference type="ChEBI" id="CHEBI:33019"/>
        <dbReference type="ChEBI" id="CHEBI:61560"/>
        <dbReference type="ChEBI" id="CHEBI:173112"/>
        <dbReference type="EC" id="2.7.7.7"/>
    </reaction>
</comment>
<dbReference type="GO" id="GO:0006310">
    <property type="term" value="P:DNA recombination"/>
    <property type="evidence" value="ECO:0007669"/>
    <property type="project" value="UniProtKB-KW"/>
</dbReference>
<dbReference type="InterPro" id="IPR001584">
    <property type="entry name" value="Integrase_cat-core"/>
</dbReference>
<keyword evidence="11" id="KW-0239">DNA-directed DNA polymerase</keyword>
<dbReference type="GO" id="GO:0015074">
    <property type="term" value="P:DNA integration"/>
    <property type="evidence" value="ECO:0007669"/>
    <property type="project" value="UniProtKB-KW"/>
</dbReference>
<dbReference type="KEGG" id="shs:STEHIDRAFT_44016"/>
<feature type="non-terminal residue" evidence="16">
    <location>
        <position position="54"/>
    </location>
</feature>
<keyword evidence="4" id="KW-0479">Metal-binding</keyword>
<proteinExistence type="predicted"/>
<evidence type="ECO:0000256" key="5">
    <source>
        <dbReference type="ARBA" id="ARBA00022759"/>
    </source>
</evidence>
<accession>R7RY61</accession>
<gene>
    <name evidence="16" type="ORF">STEHIDRAFT_44016</name>
</gene>
<keyword evidence="17" id="KW-1185">Reference proteome</keyword>
<evidence type="ECO:0000256" key="14">
    <source>
        <dbReference type="ARBA" id="ARBA00049244"/>
    </source>
</evidence>
<organism evidence="16 17">
    <name type="scientific">Stereum hirsutum (strain FP-91666)</name>
    <name type="common">White-rot fungus</name>
    <dbReference type="NCBI Taxonomy" id="721885"/>
    <lineage>
        <taxon>Eukaryota</taxon>
        <taxon>Fungi</taxon>
        <taxon>Dikarya</taxon>
        <taxon>Basidiomycota</taxon>
        <taxon>Agaricomycotina</taxon>
        <taxon>Agaricomycetes</taxon>
        <taxon>Russulales</taxon>
        <taxon>Stereaceae</taxon>
        <taxon>Stereum</taxon>
    </lineage>
</organism>
<dbReference type="GO" id="GO:0003887">
    <property type="term" value="F:DNA-directed DNA polymerase activity"/>
    <property type="evidence" value="ECO:0007669"/>
    <property type="project" value="UniProtKB-KW"/>
</dbReference>
<feature type="non-terminal residue" evidence="16">
    <location>
        <position position="1"/>
    </location>
</feature>
<dbReference type="GO" id="GO:0032196">
    <property type="term" value="P:transposition"/>
    <property type="evidence" value="ECO:0007669"/>
    <property type="project" value="UniProtKB-KW"/>
</dbReference>
<dbReference type="GeneID" id="18804678"/>
<name>R7RY61_STEHR</name>
<evidence type="ECO:0000256" key="10">
    <source>
        <dbReference type="ARBA" id="ARBA00022918"/>
    </source>
</evidence>
<evidence type="ECO:0000256" key="11">
    <source>
        <dbReference type="ARBA" id="ARBA00022932"/>
    </source>
</evidence>
<keyword evidence="3" id="KW-0540">Nuclease</keyword>
<evidence type="ECO:0000256" key="13">
    <source>
        <dbReference type="ARBA" id="ARBA00048173"/>
    </source>
</evidence>
<comment type="catalytic activity">
    <reaction evidence="13">
        <text>DNA(n) + a 2'-deoxyribonucleoside 5'-triphosphate = DNA(n+1) + diphosphate</text>
        <dbReference type="Rhea" id="RHEA:22508"/>
        <dbReference type="Rhea" id="RHEA-COMP:17339"/>
        <dbReference type="Rhea" id="RHEA-COMP:17340"/>
        <dbReference type="ChEBI" id="CHEBI:33019"/>
        <dbReference type="ChEBI" id="CHEBI:61560"/>
        <dbReference type="ChEBI" id="CHEBI:173112"/>
        <dbReference type="EC" id="2.7.7.49"/>
    </reaction>
</comment>
<keyword evidence="5" id="KW-0255">Endonuclease</keyword>
<keyword evidence="9" id="KW-0229">DNA integration</keyword>
<keyword evidence="10" id="KW-0695">RNA-directed DNA polymerase</keyword>
<dbReference type="Proteomes" id="UP000053927">
    <property type="component" value="Unassembled WGS sequence"/>
</dbReference>
<evidence type="ECO:0000256" key="12">
    <source>
        <dbReference type="ARBA" id="ARBA00023172"/>
    </source>
</evidence>
<dbReference type="GO" id="GO:0005634">
    <property type="term" value="C:nucleus"/>
    <property type="evidence" value="ECO:0007669"/>
    <property type="project" value="UniProtKB-ARBA"/>
</dbReference>
<evidence type="ECO:0000256" key="9">
    <source>
        <dbReference type="ARBA" id="ARBA00022908"/>
    </source>
</evidence>
<evidence type="ECO:0000256" key="3">
    <source>
        <dbReference type="ARBA" id="ARBA00022722"/>
    </source>
</evidence>
<dbReference type="PROSITE" id="PS50994">
    <property type="entry name" value="INTEGRASE"/>
    <property type="match status" value="1"/>
</dbReference>
<dbReference type="Gene3D" id="3.30.420.10">
    <property type="entry name" value="Ribonuclease H-like superfamily/Ribonuclease H"/>
    <property type="match status" value="1"/>
</dbReference>
<dbReference type="InterPro" id="IPR039537">
    <property type="entry name" value="Retrotran_Ty1/copia-like"/>
</dbReference>
<dbReference type="SUPFAM" id="SSF53098">
    <property type="entry name" value="Ribonuclease H-like"/>
    <property type="match status" value="1"/>
</dbReference>
<dbReference type="GO" id="GO:0003723">
    <property type="term" value="F:RNA binding"/>
    <property type="evidence" value="ECO:0007669"/>
    <property type="project" value="UniProtKB-KW"/>
</dbReference>
<evidence type="ECO:0000256" key="6">
    <source>
        <dbReference type="ARBA" id="ARBA00022801"/>
    </source>
</evidence>
<evidence type="ECO:0000256" key="8">
    <source>
        <dbReference type="ARBA" id="ARBA00022884"/>
    </source>
</evidence>
<sequence length="54" mass="6104">GTYVMDNGELKSTAIKDWCASHGMVHQFTAPYSSAQNGRCERRHLTIFNKGRTM</sequence>
<keyword evidence="1" id="KW-0815">Transposition</keyword>
<reference evidence="17" key="1">
    <citation type="journal article" date="2012" name="Science">
        <title>The Paleozoic origin of enzymatic lignin decomposition reconstructed from 31 fungal genomes.</title>
        <authorList>
            <person name="Floudas D."/>
            <person name="Binder M."/>
            <person name="Riley R."/>
            <person name="Barry K."/>
            <person name="Blanchette R.A."/>
            <person name="Henrissat B."/>
            <person name="Martinez A.T."/>
            <person name="Otillar R."/>
            <person name="Spatafora J.W."/>
            <person name="Yadav J.S."/>
            <person name="Aerts A."/>
            <person name="Benoit I."/>
            <person name="Boyd A."/>
            <person name="Carlson A."/>
            <person name="Copeland A."/>
            <person name="Coutinho P.M."/>
            <person name="de Vries R.P."/>
            <person name="Ferreira P."/>
            <person name="Findley K."/>
            <person name="Foster B."/>
            <person name="Gaskell J."/>
            <person name="Glotzer D."/>
            <person name="Gorecki P."/>
            <person name="Heitman J."/>
            <person name="Hesse C."/>
            <person name="Hori C."/>
            <person name="Igarashi K."/>
            <person name="Jurgens J.A."/>
            <person name="Kallen N."/>
            <person name="Kersten P."/>
            <person name="Kohler A."/>
            <person name="Kuees U."/>
            <person name="Kumar T.K.A."/>
            <person name="Kuo A."/>
            <person name="LaButti K."/>
            <person name="Larrondo L.F."/>
            <person name="Lindquist E."/>
            <person name="Ling A."/>
            <person name="Lombard V."/>
            <person name="Lucas S."/>
            <person name="Lundell T."/>
            <person name="Martin R."/>
            <person name="McLaughlin D.J."/>
            <person name="Morgenstern I."/>
            <person name="Morin E."/>
            <person name="Murat C."/>
            <person name="Nagy L.G."/>
            <person name="Nolan M."/>
            <person name="Ohm R.A."/>
            <person name="Patyshakuliyeva A."/>
            <person name="Rokas A."/>
            <person name="Ruiz-Duenas F.J."/>
            <person name="Sabat G."/>
            <person name="Salamov A."/>
            <person name="Samejima M."/>
            <person name="Schmutz J."/>
            <person name="Slot J.C."/>
            <person name="St John F."/>
            <person name="Stenlid J."/>
            <person name="Sun H."/>
            <person name="Sun S."/>
            <person name="Syed K."/>
            <person name="Tsang A."/>
            <person name="Wiebenga A."/>
            <person name="Young D."/>
            <person name="Pisabarro A."/>
            <person name="Eastwood D.C."/>
            <person name="Martin F."/>
            <person name="Cullen D."/>
            <person name="Grigoriev I.V."/>
            <person name="Hibbett D.S."/>
        </authorList>
    </citation>
    <scope>NUCLEOTIDE SEQUENCE [LARGE SCALE GENOMIC DNA]</scope>
    <source>
        <strain evidence="17">FP-91666</strain>
    </source>
</reference>
<keyword evidence="12" id="KW-0233">DNA recombination</keyword>
<keyword evidence="11" id="KW-0808">Transferase</keyword>
<dbReference type="eggNOG" id="ENOG502SWN6">
    <property type="taxonomic scope" value="Eukaryota"/>
</dbReference>
<dbReference type="InterPro" id="IPR012337">
    <property type="entry name" value="RNaseH-like_sf"/>
</dbReference>
<feature type="domain" description="Integrase catalytic" evidence="15">
    <location>
        <begin position="1"/>
        <end position="54"/>
    </location>
</feature>
<dbReference type="PANTHER" id="PTHR42648">
    <property type="entry name" value="TRANSPOSASE, PUTATIVE-RELATED"/>
    <property type="match status" value="1"/>
</dbReference>
<evidence type="ECO:0000256" key="4">
    <source>
        <dbReference type="ARBA" id="ARBA00022723"/>
    </source>
</evidence>
<dbReference type="EMBL" id="JH687401">
    <property type="protein sequence ID" value="EIM79743.1"/>
    <property type="molecule type" value="Genomic_DNA"/>
</dbReference>
<keyword evidence="2" id="KW-0548">Nucleotidyltransferase</keyword>
<evidence type="ECO:0000313" key="17">
    <source>
        <dbReference type="Proteomes" id="UP000053927"/>
    </source>
</evidence>
<keyword evidence="7" id="KW-0460">Magnesium</keyword>
<dbReference type="GO" id="GO:0016787">
    <property type="term" value="F:hydrolase activity"/>
    <property type="evidence" value="ECO:0007669"/>
    <property type="project" value="UniProtKB-KW"/>
</dbReference>
<keyword evidence="8" id="KW-0694">RNA-binding</keyword>
<dbReference type="InterPro" id="IPR036397">
    <property type="entry name" value="RNaseH_sf"/>
</dbReference>
<evidence type="ECO:0000256" key="1">
    <source>
        <dbReference type="ARBA" id="ARBA00022578"/>
    </source>
</evidence>
<evidence type="ECO:0000259" key="15">
    <source>
        <dbReference type="PROSITE" id="PS50994"/>
    </source>
</evidence>
<dbReference type="PANTHER" id="PTHR42648:SF11">
    <property type="entry name" value="TRANSPOSON TY4-P GAG-POL POLYPROTEIN"/>
    <property type="match status" value="1"/>
</dbReference>
<evidence type="ECO:0000313" key="16">
    <source>
        <dbReference type="EMBL" id="EIM79743.1"/>
    </source>
</evidence>
<protein>
    <recommendedName>
        <fullName evidence="15">Integrase catalytic domain-containing protein</fullName>
    </recommendedName>
</protein>
<evidence type="ECO:0000256" key="2">
    <source>
        <dbReference type="ARBA" id="ARBA00022695"/>
    </source>
</evidence>
<dbReference type="AlphaFoldDB" id="R7RY61"/>
<evidence type="ECO:0000256" key="7">
    <source>
        <dbReference type="ARBA" id="ARBA00022842"/>
    </source>
</evidence>